<dbReference type="EMBL" id="JACXZA010000001">
    <property type="protein sequence ID" value="MBD3917881.1"/>
    <property type="molecule type" value="Genomic_DNA"/>
</dbReference>
<comment type="caution">
    <text evidence="2">The sequence shown here is derived from an EMBL/GenBank/DDBJ whole genome shotgun (WGS) entry which is preliminary data.</text>
</comment>
<keyword evidence="1" id="KW-0812">Transmembrane</keyword>
<evidence type="ECO:0000256" key="1">
    <source>
        <dbReference type="SAM" id="Phobius"/>
    </source>
</evidence>
<protein>
    <submittedName>
        <fullName evidence="2">Uncharacterized protein</fullName>
    </submittedName>
</protein>
<evidence type="ECO:0000313" key="3">
    <source>
        <dbReference type="Proteomes" id="UP000609346"/>
    </source>
</evidence>
<sequence>MFSLTRRRQAMLGDLLVLYHALFRWGKPKEKLADHAFTYHRRSMYVFLFLAIVHEQVLEMVAFHYLLIQKLPEATINLTHIIHLYAILYMFGDYNLVRRGRVRLTGKEVNMNVGLRQSIQFHLDQMEDIRLISHAGDLGATSSVMRVAATPRWFRSMIGVEDTINCVITLGQPVYRFGLLGMKKRVSQIHLSLDEPAAFVQAVKQAL</sequence>
<keyword evidence="1" id="KW-0472">Membrane</keyword>
<organism evidence="2 3">
    <name type="scientific">Paenibacillus terricola</name>
    <dbReference type="NCBI Taxonomy" id="2763503"/>
    <lineage>
        <taxon>Bacteria</taxon>
        <taxon>Bacillati</taxon>
        <taxon>Bacillota</taxon>
        <taxon>Bacilli</taxon>
        <taxon>Bacillales</taxon>
        <taxon>Paenibacillaceae</taxon>
        <taxon>Paenibacillus</taxon>
    </lineage>
</organism>
<proteinExistence type="predicted"/>
<gene>
    <name evidence="2" type="ORF">H8B09_03880</name>
</gene>
<name>A0ABR8MRK2_9BACL</name>
<keyword evidence="1" id="KW-1133">Transmembrane helix</keyword>
<dbReference type="RefSeq" id="WP_191202137.1">
    <property type="nucleotide sequence ID" value="NZ_JACXZA010000001.1"/>
</dbReference>
<accession>A0ABR8MRK2</accession>
<dbReference type="Proteomes" id="UP000609346">
    <property type="component" value="Unassembled WGS sequence"/>
</dbReference>
<evidence type="ECO:0000313" key="2">
    <source>
        <dbReference type="EMBL" id="MBD3917881.1"/>
    </source>
</evidence>
<feature type="transmembrane region" description="Helical" evidence="1">
    <location>
        <begin position="74"/>
        <end position="91"/>
    </location>
</feature>
<reference evidence="2 3" key="1">
    <citation type="submission" date="2020-09" db="EMBL/GenBank/DDBJ databases">
        <title>Paenibacillus sp. strain PR3 16S rRNA gene Genome sequencing and assembly.</title>
        <authorList>
            <person name="Kim J."/>
        </authorList>
    </citation>
    <scope>NUCLEOTIDE SEQUENCE [LARGE SCALE GENOMIC DNA]</scope>
    <source>
        <strain evidence="2 3">PR3</strain>
    </source>
</reference>
<keyword evidence="3" id="KW-1185">Reference proteome</keyword>
<feature type="transmembrane region" description="Helical" evidence="1">
    <location>
        <begin position="45"/>
        <end position="68"/>
    </location>
</feature>